<name>A0A371IXQ2_9FIRM</name>
<dbReference type="RefSeq" id="WP_094366778.1">
    <property type="nucleotide sequence ID" value="NZ_NOJY02000091.1"/>
</dbReference>
<protein>
    <submittedName>
        <fullName evidence="1">Uncharacterized protein</fullName>
    </submittedName>
</protein>
<reference evidence="1 2" key="1">
    <citation type="journal article" date="2017" name="Genome Announc.">
        <title>Draft Genome Sequence of Romboutsia weinsteinii sp. nov. Strain CCRI-19649(T) Isolated from Surface Water.</title>
        <authorList>
            <person name="Maheux A.F."/>
            <person name="Boudreau D.K."/>
            <person name="Berube E."/>
            <person name="Boissinot M."/>
            <person name="Cantin P."/>
            <person name="Raymond F."/>
            <person name="Corbeil J."/>
            <person name="Omar R.F."/>
            <person name="Bergeron M.G."/>
        </authorList>
    </citation>
    <scope>NUCLEOTIDE SEQUENCE [LARGE SCALE GENOMIC DNA]</scope>
    <source>
        <strain evidence="1 2">CCRI-19649</strain>
    </source>
</reference>
<evidence type="ECO:0000313" key="1">
    <source>
        <dbReference type="EMBL" id="RDY25263.1"/>
    </source>
</evidence>
<sequence length="108" mass="12439">MNILDLTNKLEKGKNLGGEIVYIKEENIIYGIDSVYKDQEEQSVTVLRSKDDTIKVDHFLTLLNEIYANLGDKEVLIGSKEYTRDSVREITSIEFAQYESSKMLFINI</sequence>
<keyword evidence="2" id="KW-1185">Reference proteome</keyword>
<accession>A0A371IXQ2</accession>
<dbReference type="Proteomes" id="UP000215694">
    <property type="component" value="Unassembled WGS sequence"/>
</dbReference>
<evidence type="ECO:0000313" key="2">
    <source>
        <dbReference type="Proteomes" id="UP000215694"/>
    </source>
</evidence>
<comment type="caution">
    <text evidence="1">The sequence shown here is derived from an EMBL/GenBank/DDBJ whole genome shotgun (WGS) entry which is preliminary data.</text>
</comment>
<organism evidence="1 2">
    <name type="scientific">Romboutsia weinsteinii</name>
    <dbReference type="NCBI Taxonomy" id="2020949"/>
    <lineage>
        <taxon>Bacteria</taxon>
        <taxon>Bacillati</taxon>
        <taxon>Bacillota</taxon>
        <taxon>Clostridia</taxon>
        <taxon>Peptostreptococcales</taxon>
        <taxon>Peptostreptococcaceae</taxon>
        <taxon>Romboutsia</taxon>
    </lineage>
</organism>
<gene>
    <name evidence="1" type="ORF">CHL78_019065</name>
</gene>
<proteinExistence type="predicted"/>
<dbReference type="AlphaFoldDB" id="A0A371IXQ2"/>
<dbReference type="OrthoDB" id="1753570at2"/>
<dbReference type="EMBL" id="NOJY02000091">
    <property type="protein sequence ID" value="RDY25263.1"/>
    <property type="molecule type" value="Genomic_DNA"/>
</dbReference>